<dbReference type="SUPFAM" id="SSF57625">
    <property type="entry name" value="Invertebrate chitin-binding proteins"/>
    <property type="match status" value="1"/>
</dbReference>
<dbReference type="STRING" id="48709.A0A1D2N7I6"/>
<dbReference type="Gene3D" id="2.170.140.10">
    <property type="entry name" value="Chitin binding domain"/>
    <property type="match status" value="1"/>
</dbReference>
<dbReference type="PROSITE" id="PS50940">
    <property type="entry name" value="CHIT_BIND_II"/>
    <property type="match status" value="1"/>
</dbReference>
<dbReference type="SMART" id="SM00494">
    <property type="entry name" value="ChtBD2"/>
    <property type="match status" value="1"/>
</dbReference>
<feature type="domain" description="Chitin-binding type-2" evidence="2">
    <location>
        <begin position="24"/>
        <end position="93"/>
    </location>
</feature>
<reference evidence="3 4" key="1">
    <citation type="journal article" date="2016" name="Genome Biol. Evol.">
        <title>Gene Family Evolution Reflects Adaptation to Soil Environmental Stressors in the Genome of the Collembolan Orchesella cincta.</title>
        <authorList>
            <person name="Faddeeva-Vakhrusheva A."/>
            <person name="Derks M.F."/>
            <person name="Anvar S.Y."/>
            <person name="Agamennone V."/>
            <person name="Suring W."/>
            <person name="Smit S."/>
            <person name="van Straalen N.M."/>
            <person name="Roelofs D."/>
        </authorList>
    </citation>
    <scope>NUCLEOTIDE SEQUENCE [LARGE SCALE GENOMIC DNA]</scope>
    <source>
        <tissue evidence="3">Mixed pool</tissue>
    </source>
</reference>
<organism evidence="3 4">
    <name type="scientific">Orchesella cincta</name>
    <name type="common">Springtail</name>
    <name type="synonym">Podura cincta</name>
    <dbReference type="NCBI Taxonomy" id="48709"/>
    <lineage>
        <taxon>Eukaryota</taxon>
        <taxon>Metazoa</taxon>
        <taxon>Ecdysozoa</taxon>
        <taxon>Arthropoda</taxon>
        <taxon>Hexapoda</taxon>
        <taxon>Collembola</taxon>
        <taxon>Entomobryomorpha</taxon>
        <taxon>Entomobryoidea</taxon>
        <taxon>Orchesellidae</taxon>
        <taxon>Orchesellinae</taxon>
        <taxon>Orchesella</taxon>
    </lineage>
</organism>
<proteinExistence type="predicted"/>
<dbReference type="AlphaFoldDB" id="A0A1D2N7I6"/>
<dbReference type="Pfam" id="PF01607">
    <property type="entry name" value="CBM_14"/>
    <property type="match status" value="1"/>
</dbReference>
<dbReference type="InterPro" id="IPR002557">
    <property type="entry name" value="Chitin-bd_dom"/>
</dbReference>
<evidence type="ECO:0000313" key="3">
    <source>
        <dbReference type="EMBL" id="ODN01202.1"/>
    </source>
</evidence>
<gene>
    <name evidence="3" type="ORF">Ocin01_05484</name>
</gene>
<feature type="region of interest" description="Disordered" evidence="1">
    <location>
        <begin position="94"/>
        <end position="126"/>
    </location>
</feature>
<sequence>ATIFLAAYLSSHCDGRITLRLRADGQCPKPGYFRDETNCRKFYRCSEHPTQVGGQKYITKTTYNCPPGTIFDEPISSCNHIIFVKNVPTGCTADKGNAGSASSTPQPTQQSPTTTSKPIIPSSTETPPQVVAKKCFLNHHNCPSSHPKG</sequence>
<evidence type="ECO:0000259" key="2">
    <source>
        <dbReference type="PROSITE" id="PS50940"/>
    </source>
</evidence>
<feature type="compositionally biased region" description="Low complexity" evidence="1">
    <location>
        <begin position="102"/>
        <end position="126"/>
    </location>
</feature>
<comment type="caution">
    <text evidence="3">The sequence shown here is derived from an EMBL/GenBank/DDBJ whole genome shotgun (WGS) entry which is preliminary data.</text>
</comment>
<protein>
    <recommendedName>
        <fullName evidence="2">Chitin-binding type-2 domain-containing protein</fullName>
    </recommendedName>
</protein>
<feature type="non-terminal residue" evidence="3">
    <location>
        <position position="1"/>
    </location>
</feature>
<evidence type="ECO:0000256" key="1">
    <source>
        <dbReference type="SAM" id="MobiDB-lite"/>
    </source>
</evidence>
<dbReference type="Proteomes" id="UP000094527">
    <property type="component" value="Unassembled WGS sequence"/>
</dbReference>
<keyword evidence="4" id="KW-1185">Reference proteome</keyword>
<name>A0A1D2N7I6_ORCCI</name>
<dbReference type="InterPro" id="IPR036508">
    <property type="entry name" value="Chitin-bd_dom_sf"/>
</dbReference>
<dbReference type="EMBL" id="LJIJ01000167">
    <property type="protein sequence ID" value="ODN01202.1"/>
    <property type="molecule type" value="Genomic_DNA"/>
</dbReference>
<accession>A0A1D2N7I6</accession>
<feature type="non-terminal residue" evidence="3">
    <location>
        <position position="149"/>
    </location>
</feature>
<dbReference type="GO" id="GO:0008061">
    <property type="term" value="F:chitin binding"/>
    <property type="evidence" value="ECO:0007669"/>
    <property type="project" value="InterPro"/>
</dbReference>
<evidence type="ECO:0000313" key="4">
    <source>
        <dbReference type="Proteomes" id="UP000094527"/>
    </source>
</evidence>
<dbReference type="GO" id="GO:0005576">
    <property type="term" value="C:extracellular region"/>
    <property type="evidence" value="ECO:0007669"/>
    <property type="project" value="InterPro"/>
</dbReference>
<dbReference type="OrthoDB" id="6020543at2759"/>